<dbReference type="InterPro" id="IPR014776">
    <property type="entry name" value="4pyrrole_Mease_sub2"/>
</dbReference>
<dbReference type="Gene3D" id="3.40.1010.10">
    <property type="entry name" value="Cobalt-precorrin-4 Transmethylase, Domain 1"/>
    <property type="match status" value="1"/>
</dbReference>
<protein>
    <recommendedName>
        <fullName evidence="2">uroporphyrinogen-III C-methyltransferase</fullName>
        <ecNumber evidence="2">2.1.1.107</ecNumber>
    </recommendedName>
</protein>
<dbReference type="Gene3D" id="3.30.950.10">
    <property type="entry name" value="Methyltransferase, Cobalt-precorrin-4 Transmethylase, Domain 2"/>
    <property type="match status" value="1"/>
</dbReference>
<evidence type="ECO:0000256" key="2">
    <source>
        <dbReference type="ARBA" id="ARBA00012162"/>
    </source>
</evidence>
<evidence type="ECO:0000256" key="1">
    <source>
        <dbReference type="ARBA" id="ARBA00005879"/>
    </source>
</evidence>
<dbReference type="InterPro" id="IPR006366">
    <property type="entry name" value="CobA/CysG_C"/>
</dbReference>
<dbReference type="AlphaFoldDB" id="A0A1H6HZ55"/>
<evidence type="ECO:0000256" key="8">
    <source>
        <dbReference type="ARBA" id="ARBA00025705"/>
    </source>
</evidence>
<dbReference type="GO" id="GO:0019354">
    <property type="term" value="P:siroheme biosynthetic process"/>
    <property type="evidence" value="ECO:0007669"/>
    <property type="project" value="UniProtKB-UniPathway"/>
</dbReference>
<evidence type="ECO:0000256" key="7">
    <source>
        <dbReference type="ARBA" id="ARBA00023244"/>
    </source>
</evidence>
<dbReference type="InterPro" id="IPR000878">
    <property type="entry name" value="4pyrrol_Mease"/>
</dbReference>
<dbReference type="PANTHER" id="PTHR45790:SF3">
    <property type="entry name" value="S-ADENOSYL-L-METHIONINE-DEPENDENT UROPORPHYRINOGEN III METHYLTRANSFERASE, CHLOROPLASTIC"/>
    <property type="match status" value="1"/>
</dbReference>
<evidence type="ECO:0000259" key="11">
    <source>
        <dbReference type="Pfam" id="PF00590"/>
    </source>
</evidence>
<evidence type="ECO:0000256" key="3">
    <source>
        <dbReference type="ARBA" id="ARBA00022573"/>
    </source>
</evidence>
<gene>
    <name evidence="12" type="ORF">SAMN04244559_02133</name>
</gene>
<dbReference type="InterPro" id="IPR003043">
    <property type="entry name" value="Uropor_MeTrfase_CS"/>
</dbReference>
<comment type="pathway">
    <text evidence="9">Cofactor biosynthesis; adenosylcobalamin biosynthesis; precorrin-2 from uroporphyrinogen III: step 1/1.</text>
</comment>
<dbReference type="PROSITE" id="PS00840">
    <property type="entry name" value="SUMT_2"/>
    <property type="match status" value="1"/>
</dbReference>
<dbReference type="SUPFAM" id="SSF53790">
    <property type="entry name" value="Tetrapyrrole methylase"/>
    <property type="match status" value="1"/>
</dbReference>
<dbReference type="OrthoDB" id="9815856at2"/>
<keyword evidence="13" id="KW-1185">Reference proteome</keyword>
<evidence type="ECO:0000256" key="10">
    <source>
        <dbReference type="RuleBase" id="RU003960"/>
    </source>
</evidence>
<keyword evidence="5 10" id="KW-0808">Transferase</keyword>
<dbReference type="FunFam" id="3.30.950.10:FF:000001">
    <property type="entry name" value="Siroheme synthase"/>
    <property type="match status" value="1"/>
</dbReference>
<dbReference type="GO" id="GO:0009236">
    <property type="term" value="P:cobalamin biosynthetic process"/>
    <property type="evidence" value="ECO:0007669"/>
    <property type="project" value="UniProtKB-KW"/>
</dbReference>
<evidence type="ECO:0000256" key="5">
    <source>
        <dbReference type="ARBA" id="ARBA00022679"/>
    </source>
</evidence>
<evidence type="ECO:0000256" key="9">
    <source>
        <dbReference type="ARBA" id="ARBA00060548"/>
    </source>
</evidence>
<name>A0A1H6HZ55_MAGFU</name>
<keyword evidence="3" id="KW-0169">Cobalamin biosynthesis</keyword>
<comment type="similarity">
    <text evidence="1 10">Belongs to the precorrin methyltransferase family.</text>
</comment>
<dbReference type="EMBL" id="FNWO01000008">
    <property type="protein sequence ID" value="SEH40405.1"/>
    <property type="molecule type" value="Genomic_DNA"/>
</dbReference>
<dbReference type="UniPathway" id="UPA00262">
    <property type="reaction ID" value="UER00211"/>
</dbReference>
<dbReference type="InterPro" id="IPR050161">
    <property type="entry name" value="Siro_Cobalamin_biosynth"/>
</dbReference>
<feature type="domain" description="Tetrapyrrole methylase" evidence="11">
    <location>
        <begin position="11"/>
        <end position="221"/>
    </location>
</feature>
<dbReference type="FunFam" id="3.40.1010.10:FF:000001">
    <property type="entry name" value="Siroheme synthase"/>
    <property type="match status" value="1"/>
</dbReference>
<evidence type="ECO:0000313" key="13">
    <source>
        <dbReference type="Proteomes" id="UP000182983"/>
    </source>
</evidence>
<dbReference type="InterPro" id="IPR014777">
    <property type="entry name" value="4pyrrole_Mease_sub1"/>
</dbReference>
<reference evidence="13" key="1">
    <citation type="submission" date="2016-10" db="EMBL/GenBank/DDBJ databases">
        <authorList>
            <person name="Varghese N."/>
            <person name="Submissions S."/>
        </authorList>
    </citation>
    <scope>NUCLEOTIDE SEQUENCE [LARGE SCALE GENOMIC DNA]</scope>
    <source>
        <strain evidence="13">DSM 13234</strain>
    </source>
</reference>
<dbReference type="GO" id="GO:0004851">
    <property type="term" value="F:uroporphyrin-III C-methyltransferase activity"/>
    <property type="evidence" value="ECO:0007669"/>
    <property type="project" value="UniProtKB-EC"/>
</dbReference>
<accession>A0A1H6HZ55</accession>
<evidence type="ECO:0000256" key="4">
    <source>
        <dbReference type="ARBA" id="ARBA00022603"/>
    </source>
</evidence>
<dbReference type="PANTHER" id="PTHR45790">
    <property type="entry name" value="SIROHEME SYNTHASE-RELATED"/>
    <property type="match status" value="1"/>
</dbReference>
<dbReference type="Proteomes" id="UP000182983">
    <property type="component" value="Unassembled WGS sequence"/>
</dbReference>
<sequence length="265" mass="27681">MSAIHPRFGRVSLVGAGPGDPDLLTVKAARLIATARLVVHDRLVSDAIMALVPPDAERVFAGKESGCHHLSQTEINQVLLRLARSGRDVVRLKGGDPFVFGRGSEEALVLARAGIGFEVVPGISAAAGASAYAGIPLTHRGLASAVCFVPGHRHDGGRLDLDWSRLADPDTTLAVYMGLQSLAEISANLIAAGLAPDTPAAAIEQGTTDRQRRLVATVATLPDLVRAAGFQPPTLIVIGRVVSLAGDLDWRSRPLACAEGAISLY</sequence>
<dbReference type="NCBIfam" id="TIGR01469">
    <property type="entry name" value="cobA_cysG_Cterm"/>
    <property type="match status" value="1"/>
</dbReference>
<evidence type="ECO:0000256" key="6">
    <source>
        <dbReference type="ARBA" id="ARBA00022691"/>
    </source>
</evidence>
<dbReference type="CDD" id="cd11642">
    <property type="entry name" value="SUMT"/>
    <property type="match status" value="1"/>
</dbReference>
<proteinExistence type="inferred from homology"/>
<organism evidence="12 13">
    <name type="scientific">Magnetospirillum fulvum</name>
    <name type="common">Rhodospirillum fulvum</name>
    <dbReference type="NCBI Taxonomy" id="1082"/>
    <lineage>
        <taxon>Bacteria</taxon>
        <taxon>Pseudomonadati</taxon>
        <taxon>Pseudomonadota</taxon>
        <taxon>Alphaproteobacteria</taxon>
        <taxon>Rhodospirillales</taxon>
        <taxon>Rhodospirillaceae</taxon>
        <taxon>Magnetospirillum</taxon>
    </lineage>
</organism>
<dbReference type="EC" id="2.1.1.107" evidence="2"/>
<dbReference type="GO" id="GO:0032259">
    <property type="term" value="P:methylation"/>
    <property type="evidence" value="ECO:0007669"/>
    <property type="project" value="UniProtKB-KW"/>
</dbReference>
<keyword evidence="6" id="KW-0949">S-adenosyl-L-methionine</keyword>
<dbReference type="RefSeq" id="WP_074768368.1">
    <property type="nucleotide sequence ID" value="NZ_FNWO01000008.1"/>
</dbReference>
<keyword evidence="7" id="KW-0627">Porphyrin biosynthesis</keyword>
<dbReference type="PROSITE" id="PS00839">
    <property type="entry name" value="SUMT_1"/>
    <property type="match status" value="1"/>
</dbReference>
<keyword evidence="4 10" id="KW-0489">Methyltransferase</keyword>
<dbReference type="InterPro" id="IPR035996">
    <property type="entry name" value="4pyrrol_Methylase_sf"/>
</dbReference>
<dbReference type="NCBIfam" id="NF004790">
    <property type="entry name" value="PRK06136.1"/>
    <property type="match status" value="1"/>
</dbReference>
<evidence type="ECO:0000313" key="12">
    <source>
        <dbReference type="EMBL" id="SEH40405.1"/>
    </source>
</evidence>
<dbReference type="Pfam" id="PF00590">
    <property type="entry name" value="TP_methylase"/>
    <property type="match status" value="1"/>
</dbReference>
<comment type="pathway">
    <text evidence="8">Porphyrin-containing compound metabolism; siroheme biosynthesis; precorrin-2 from uroporphyrinogen III: step 1/1.</text>
</comment>